<reference evidence="2 3" key="1">
    <citation type="submission" date="2018-04" db="EMBL/GenBank/DDBJ databases">
        <title>Genomic Encyclopedia of Archaeal and Bacterial Type Strains, Phase II (KMG-II): from individual species to whole genera.</title>
        <authorList>
            <person name="Goeker M."/>
        </authorList>
    </citation>
    <scope>NUCLEOTIDE SEQUENCE [LARGE SCALE GENOMIC DNA]</scope>
    <source>
        <strain evidence="2 3">DSM 100162</strain>
    </source>
</reference>
<dbReference type="AlphaFoldDB" id="A0A2T5YDC5"/>
<feature type="signal peptide" evidence="1">
    <location>
        <begin position="1"/>
        <end position="21"/>
    </location>
</feature>
<accession>A0A2T5YDC5</accession>
<name>A0A2T5YDC5_9BACT</name>
<organism evidence="2 3">
    <name type="scientific">Pontibacter mucosus</name>
    <dbReference type="NCBI Taxonomy" id="1649266"/>
    <lineage>
        <taxon>Bacteria</taxon>
        <taxon>Pseudomonadati</taxon>
        <taxon>Bacteroidota</taxon>
        <taxon>Cytophagia</taxon>
        <taxon>Cytophagales</taxon>
        <taxon>Hymenobacteraceae</taxon>
        <taxon>Pontibacter</taxon>
    </lineage>
</organism>
<dbReference type="Proteomes" id="UP000244225">
    <property type="component" value="Unassembled WGS sequence"/>
</dbReference>
<keyword evidence="1" id="KW-0732">Signal</keyword>
<dbReference type="RefSeq" id="WP_146173605.1">
    <property type="nucleotide sequence ID" value="NZ_QBKI01000011.1"/>
</dbReference>
<evidence type="ECO:0000256" key="1">
    <source>
        <dbReference type="SAM" id="SignalP"/>
    </source>
</evidence>
<gene>
    <name evidence="2" type="ORF">C8N40_111194</name>
</gene>
<dbReference type="OrthoDB" id="9997316at2"/>
<dbReference type="EMBL" id="QBKI01000011">
    <property type="protein sequence ID" value="PTX14528.1"/>
    <property type="molecule type" value="Genomic_DNA"/>
</dbReference>
<sequence>MPHKLKLLFLCWLAFAGSAVAQSKLAKSFQRIPYTYIYRLSADEVKRFYQKGAGEVDESFFHTLYNSYAAYTVNPEQLPHGHYLFAYASGLDLAYELKSINPYSIMLPPNQLGAGARASAKGFRGEDILQGH</sequence>
<comment type="caution">
    <text evidence="2">The sequence shown here is derived from an EMBL/GenBank/DDBJ whole genome shotgun (WGS) entry which is preliminary data.</text>
</comment>
<proteinExistence type="predicted"/>
<protein>
    <submittedName>
        <fullName evidence="2">Uncharacterized protein</fullName>
    </submittedName>
</protein>
<evidence type="ECO:0000313" key="3">
    <source>
        <dbReference type="Proteomes" id="UP000244225"/>
    </source>
</evidence>
<keyword evidence="3" id="KW-1185">Reference proteome</keyword>
<feature type="chain" id="PRO_5015642415" evidence="1">
    <location>
        <begin position="22"/>
        <end position="132"/>
    </location>
</feature>
<evidence type="ECO:0000313" key="2">
    <source>
        <dbReference type="EMBL" id="PTX14528.1"/>
    </source>
</evidence>